<dbReference type="EMBL" id="HG682299">
    <property type="protein sequence ID" value="CDJ30095.1"/>
    <property type="molecule type" value="Genomic_DNA"/>
</dbReference>
<reference evidence="2" key="1">
    <citation type="submission" date="2013-10" db="EMBL/GenBank/DDBJ databases">
        <title>Genomic analysis of the causative agents of coccidiosis in chickens.</title>
        <authorList>
            <person name="Reid A.J."/>
            <person name="Blake D."/>
            <person name="Billington K."/>
            <person name="Browne H."/>
            <person name="Dunn M."/>
            <person name="Hung S."/>
            <person name="Kawahara F."/>
            <person name="Miranda-Saavedra D."/>
            <person name="Mourier T."/>
            <person name="Nagra H."/>
            <person name="Otto T.D."/>
            <person name="Rawlings N."/>
            <person name="Sanchez A."/>
            <person name="Sanders M."/>
            <person name="Subramaniam C."/>
            <person name="Tay Y."/>
            <person name="Dear P."/>
            <person name="Doerig C."/>
            <person name="Gruber A."/>
            <person name="Parkinson J."/>
            <person name="Shirley M."/>
            <person name="Wan K.L."/>
            <person name="Berriman M."/>
            <person name="Tomley F."/>
            <person name="Pain A."/>
        </authorList>
    </citation>
    <scope>NUCLEOTIDE SEQUENCE [LARGE SCALE GENOMIC DNA]</scope>
    <source>
        <strain evidence="2">Houghton</strain>
    </source>
</reference>
<organism evidence="2 3">
    <name type="scientific">Eimeria mitis</name>
    <dbReference type="NCBI Taxonomy" id="44415"/>
    <lineage>
        <taxon>Eukaryota</taxon>
        <taxon>Sar</taxon>
        <taxon>Alveolata</taxon>
        <taxon>Apicomplexa</taxon>
        <taxon>Conoidasida</taxon>
        <taxon>Coccidia</taxon>
        <taxon>Eucoccidiorida</taxon>
        <taxon>Eimeriorina</taxon>
        <taxon>Eimeriidae</taxon>
        <taxon>Eimeria</taxon>
    </lineage>
</organism>
<evidence type="ECO:0000313" key="3">
    <source>
        <dbReference type="Proteomes" id="UP000030744"/>
    </source>
</evidence>
<dbReference type="AlphaFoldDB" id="U6JX86"/>
<reference evidence="2" key="2">
    <citation type="submission" date="2013-10" db="EMBL/GenBank/DDBJ databases">
        <authorList>
            <person name="Aslett M."/>
        </authorList>
    </citation>
    <scope>NUCLEOTIDE SEQUENCE [LARGE SCALE GENOMIC DNA]</scope>
    <source>
        <strain evidence="2">Houghton</strain>
    </source>
</reference>
<dbReference type="VEuPathDB" id="ToxoDB:EMH_0055220"/>
<name>U6JX86_9EIME</name>
<proteinExistence type="predicted"/>
<protein>
    <submittedName>
        <fullName evidence="2">Uncharacterized protein</fullName>
    </submittedName>
</protein>
<dbReference type="Proteomes" id="UP000030744">
    <property type="component" value="Unassembled WGS sequence"/>
</dbReference>
<gene>
    <name evidence="2" type="ORF">EMH_0055220</name>
</gene>
<dbReference type="GeneID" id="25380181"/>
<dbReference type="RefSeq" id="XP_013352662.1">
    <property type="nucleotide sequence ID" value="XM_013497208.1"/>
</dbReference>
<feature type="region of interest" description="Disordered" evidence="1">
    <location>
        <begin position="49"/>
        <end position="100"/>
    </location>
</feature>
<evidence type="ECO:0000256" key="1">
    <source>
        <dbReference type="SAM" id="MobiDB-lite"/>
    </source>
</evidence>
<accession>U6JX86</accession>
<sequence length="100" mass="11462">MTYFSAEKRILLRRGDLETHSLLWPPYQVPPKHDRAFCAKQLEEAKPASTIGIWRHTREQTEAMEEREAAEGTEETGKMQDTEDTEEKGTQGTGDRLLTV</sequence>
<keyword evidence="3" id="KW-1185">Reference proteome</keyword>
<feature type="compositionally biased region" description="Basic and acidic residues" evidence="1">
    <location>
        <begin position="56"/>
        <end position="81"/>
    </location>
</feature>
<evidence type="ECO:0000313" key="2">
    <source>
        <dbReference type="EMBL" id="CDJ30095.1"/>
    </source>
</evidence>